<keyword evidence="2" id="KW-1185">Reference proteome</keyword>
<sequence>MTDTHPAPACGHTLDSLSVYLAHDRIPYNPLIEECPECQNALRALTRVSYLSRKLIEDDARRLPDPPASWLDNIFAHISTEARAGRNLPLHHPDPAVTLSITEGAVRALIRDVGDGIPGLIIGSSRLRGDAELPRAGICVELTVSVAAHTPMPPLLAQLRQDVSSALAEHTELTVDAIDITVQNVHVPAPEKEPS</sequence>
<proteinExistence type="predicted"/>
<gene>
    <name evidence="1" type="ORF">RWH43_17075</name>
</gene>
<comment type="caution">
    <text evidence="1">The sequence shown here is derived from an EMBL/GenBank/DDBJ whole genome shotgun (WGS) entry which is preliminary data.</text>
</comment>
<dbReference type="EMBL" id="JAWDIU010000008">
    <property type="protein sequence ID" value="MDU0328474.1"/>
    <property type="molecule type" value="Genomic_DNA"/>
</dbReference>
<accession>A0ABU3S086</accession>
<evidence type="ECO:0000313" key="2">
    <source>
        <dbReference type="Proteomes" id="UP001256673"/>
    </source>
</evidence>
<organism evidence="1 2">
    <name type="scientific">Microbacterium algihabitans</name>
    <dbReference type="NCBI Taxonomy" id="3075992"/>
    <lineage>
        <taxon>Bacteria</taxon>
        <taxon>Bacillati</taxon>
        <taxon>Actinomycetota</taxon>
        <taxon>Actinomycetes</taxon>
        <taxon>Micrococcales</taxon>
        <taxon>Microbacteriaceae</taxon>
        <taxon>Microbacterium</taxon>
    </lineage>
</organism>
<name>A0ABU3S086_9MICO</name>
<reference evidence="1 2" key="1">
    <citation type="submission" date="2023-09" db="EMBL/GenBank/DDBJ databases">
        <title>Microbacterium fusihabitans sp. nov., Microbacterium phycihabitans sp. nov., and Microbacterium cervinum sp. nov., isolated from dried seaweeds of beach.</title>
        <authorList>
            <person name="Lee S.D."/>
        </authorList>
    </citation>
    <scope>NUCLEOTIDE SEQUENCE [LARGE SCALE GENOMIC DNA]</scope>
    <source>
        <strain evidence="1 2">KSW2-21</strain>
    </source>
</reference>
<protein>
    <submittedName>
        <fullName evidence="1">Asp23/Gls24 family envelope stress response protein</fullName>
    </submittedName>
</protein>
<dbReference type="Proteomes" id="UP001256673">
    <property type="component" value="Unassembled WGS sequence"/>
</dbReference>
<dbReference type="RefSeq" id="WP_316002069.1">
    <property type="nucleotide sequence ID" value="NZ_JAWDIU010000008.1"/>
</dbReference>
<evidence type="ECO:0000313" key="1">
    <source>
        <dbReference type="EMBL" id="MDU0328474.1"/>
    </source>
</evidence>